<keyword evidence="9 11" id="KW-0539">Nucleus</keyword>
<dbReference type="STRING" id="121224.E0VMV1"/>
<dbReference type="GO" id="GO:0005634">
    <property type="term" value="C:nucleus"/>
    <property type="evidence" value="ECO:0007669"/>
    <property type="project" value="UniProtKB-SubCell"/>
</dbReference>
<dbReference type="SUPFAM" id="SSF52540">
    <property type="entry name" value="P-loop containing nucleoside triphosphate hydrolases"/>
    <property type="match status" value="1"/>
</dbReference>
<dbReference type="FunCoup" id="E0VMV1">
    <property type="interactions" value="1355"/>
</dbReference>
<dbReference type="Pfam" id="PF06470">
    <property type="entry name" value="SMC_hinge"/>
    <property type="match status" value="1"/>
</dbReference>
<dbReference type="Pfam" id="PF02463">
    <property type="entry name" value="SMC_N"/>
    <property type="match status" value="1"/>
</dbReference>
<comment type="subcellular location">
    <subcellularLocation>
        <location evidence="1 11">Nucleus</location>
    </subcellularLocation>
</comment>
<gene>
    <name evidence="16" type="primary">8236082</name>
    <name evidence="15" type="ORF">Phum_PHUM319270</name>
</gene>
<accession>E0VMV1</accession>
<dbReference type="Gene3D" id="3.40.50.300">
    <property type="entry name" value="P-loop containing nucleotide triphosphate hydrolases"/>
    <property type="match status" value="2"/>
</dbReference>
<name>E0VMV1_PEDHC</name>
<evidence type="ECO:0000256" key="9">
    <source>
        <dbReference type="ARBA" id="ARBA00023242"/>
    </source>
</evidence>
<feature type="coiled-coil region" evidence="12">
    <location>
        <begin position="338"/>
        <end position="435"/>
    </location>
</feature>
<dbReference type="GO" id="GO:0000796">
    <property type="term" value="C:condensin complex"/>
    <property type="evidence" value="ECO:0007669"/>
    <property type="project" value="TreeGrafter"/>
</dbReference>
<feature type="region of interest" description="Disordered" evidence="13">
    <location>
        <begin position="1"/>
        <end position="55"/>
    </location>
</feature>
<dbReference type="Proteomes" id="UP000009046">
    <property type="component" value="Unassembled WGS sequence"/>
</dbReference>
<feature type="coiled-coil region" evidence="12">
    <location>
        <begin position="782"/>
        <end position="1041"/>
    </location>
</feature>
<dbReference type="FunFam" id="3.40.50.300:FF:000481">
    <property type="entry name" value="Structural maintenance of chromosomes 4"/>
    <property type="match status" value="1"/>
</dbReference>
<dbReference type="EnsemblMetazoa" id="PHUM319270-RA">
    <property type="protein sequence ID" value="PHUM319270-PA"/>
    <property type="gene ID" value="PHUM319270"/>
</dbReference>
<dbReference type="OMA" id="CPALDNM"/>
<reference evidence="15" key="2">
    <citation type="submission" date="2007-04" db="EMBL/GenBank/DDBJ databases">
        <title>The genome of the human body louse.</title>
        <authorList>
            <consortium name="The Human Body Louse Genome Consortium"/>
            <person name="Kirkness E."/>
            <person name="Walenz B."/>
            <person name="Hass B."/>
            <person name="Bruggner R."/>
            <person name="Strausberg R."/>
        </authorList>
    </citation>
    <scope>NUCLEOTIDE SEQUENCE</scope>
    <source>
        <strain evidence="15">USDA</strain>
    </source>
</reference>
<dbReference type="VEuPathDB" id="VectorBase:PHUM319270"/>
<organism>
    <name type="scientific">Pediculus humanus subsp. corporis</name>
    <name type="common">Body louse</name>
    <dbReference type="NCBI Taxonomy" id="121224"/>
    <lineage>
        <taxon>Eukaryota</taxon>
        <taxon>Metazoa</taxon>
        <taxon>Ecdysozoa</taxon>
        <taxon>Arthropoda</taxon>
        <taxon>Hexapoda</taxon>
        <taxon>Insecta</taxon>
        <taxon>Pterygota</taxon>
        <taxon>Neoptera</taxon>
        <taxon>Paraneoptera</taxon>
        <taxon>Psocodea</taxon>
        <taxon>Troctomorpha</taxon>
        <taxon>Phthiraptera</taxon>
        <taxon>Anoplura</taxon>
        <taxon>Pediculidae</taxon>
        <taxon>Pediculus</taxon>
    </lineage>
</organism>
<dbReference type="InterPro" id="IPR024704">
    <property type="entry name" value="SMC"/>
</dbReference>
<evidence type="ECO:0000256" key="13">
    <source>
        <dbReference type="SAM" id="MobiDB-lite"/>
    </source>
</evidence>
<evidence type="ECO:0000313" key="17">
    <source>
        <dbReference type="Proteomes" id="UP000009046"/>
    </source>
</evidence>
<evidence type="ECO:0000256" key="5">
    <source>
        <dbReference type="ARBA" id="ARBA00022776"/>
    </source>
</evidence>
<feature type="domain" description="SMC hinge" evidence="14">
    <location>
        <begin position="617"/>
        <end position="733"/>
    </location>
</feature>
<keyword evidence="17" id="KW-1185">Reference proteome</keyword>
<dbReference type="PANTHER" id="PTHR18937:SF172">
    <property type="entry name" value="STRUCTURAL MAINTENANCE OF CHROMOSOMES PROTEIN"/>
    <property type="match status" value="1"/>
</dbReference>
<evidence type="ECO:0000256" key="8">
    <source>
        <dbReference type="ARBA" id="ARBA00023067"/>
    </source>
</evidence>
<dbReference type="GO" id="GO:0051301">
    <property type="term" value="P:cell division"/>
    <property type="evidence" value="ECO:0007669"/>
    <property type="project" value="UniProtKB-KW"/>
</dbReference>
<sequence>MPDNDIDDSDPFKKDSIKKSDRQIKNTVSSNSSVSDVNQDINLENDNNDKRDDSFEEGGIKFDDIYIPPPPATAFQANPDGSRLIITHIVNENFKSYADVQELGPFHKYFTAIIGPNGSGKSNVIDSMLFVFGYRASKLRSKKISALLHDSPNHAKVTSCTVTVHFALMIDIPDDVDAFELKPGSEFYISRTACIDNSSYYTISGKKVQFKEVGKLLRKHGIDLDHNRFLILQGEVEQISLMKPRAENEHDVGMLEYLEDIIGSSRFKEPIAELIKRVEIQSEIRDEKWNRCKMVKNELEELKTPMEAALKYVRLENSITFLNHKLLQKKIFLGEKDNEKKNEMLKSIEEKLKKLKQCLDTKRKEIKEMEASNSDKIKELERLTTLKENIKAMFDSNKLNDIALQQAVENANKKRKETTKALTAEEEKKVKLEKSSVKNEQLILELEELEPKLVEERQIAQEKHEEIIKSLAQDTQSLQEEKESLQSELVELKKVVDKTKSKYDMSKTELNLYKSQEENEKSKLTEFKKRFEETTQELNAREEEMKKLCKEIPYKEQKIKKSQAELINIKQEENHLSEERRKHQLKVEEVRVALHSNRGRGKVLDALMQQKLEGKIPGIFGRMGDLGGIDEKYDVAVSTACGPLDNIVVDTVDTATACIQYLKEKNIGSATFVALEKQERFREIYSRPFRSPENVPRLFDLIRVADERVKPVFYYALQDTLVANNLDQAVRIAYGKTRYRVVTLTGDLIEIAGTMTGGGNQVFRGRMGRKAESQSDVNPKEFERMERNLEDVNKKLSEYRNRINLLEEETINSENELKTLIPKKNKLEIEIQSLKSQVPMIQEQIKNQVIKCKESTLDQKKLKELDKAVIANEKDYEKAKGEADVIESQVNKLHSEIIAKTKGRLESAQKKLDDVTQKLEKLRKEKTSLKVAITTGERNLKKMQDRIVRMKQEIEESAEKIKKSAAELKENEIKAQKTLEEFQSCEEELQALQEENSEKKQEMDALLEEENKLKAEEIDLKQDLQKAKNEVEQRLLKISTDRKRMQSLKLIEEPLNEEKMELKILTDEEMEETDMEDLMNDIKNKEGSLPKNSPNLGVIQEYTKLQNVYLDREKDLEKATNERNKTRNALEEFRKTRLTEFMKGFSVISQKVKECYQMLADGGDAELELVNTLDPFLDGIRFTVRPPKKSWKEIQYLSGGEKTLSSLSLIFALHYYKPTPLYFMDEIDAALDWKNTAIVGLYLKEQTKNAQFIVVSLRENMFEIADQLVGIYKTNNCTKSVTIIPHTYTDLVDEEISAECPA</sequence>
<evidence type="ECO:0000256" key="3">
    <source>
        <dbReference type="ARBA" id="ARBA00022618"/>
    </source>
</evidence>
<keyword evidence="4" id="KW-0547">Nucleotide-binding</keyword>
<evidence type="ECO:0000313" key="15">
    <source>
        <dbReference type="EMBL" id="EEB14707.1"/>
    </source>
</evidence>
<evidence type="ECO:0000256" key="12">
    <source>
        <dbReference type="SAM" id="Coils"/>
    </source>
</evidence>
<evidence type="ECO:0000256" key="2">
    <source>
        <dbReference type="ARBA" id="ARBA00006005"/>
    </source>
</evidence>
<dbReference type="eggNOG" id="KOG0996">
    <property type="taxonomic scope" value="Eukaryota"/>
</dbReference>
<dbReference type="GO" id="GO:0016887">
    <property type="term" value="F:ATP hydrolysis activity"/>
    <property type="evidence" value="ECO:0007669"/>
    <property type="project" value="InterPro"/>
</dbReference>
<dbReference type="FunFam" id="3.40.50.300:FF:000585">
    <property type="entry name" value="Structural maintenance of chromosomes 4"/>
    <property type="match status" value="1"/>
</dbReference>
<dbReference type="OrthoDB" id="5575062at2759"/>
<keyword evidence="6" id="KW-0067">ATP-binding</keyword>
<feature type="coiled-coil region" evidence="12">
    <location>
        <begin position="461"/>
        <end position="579"/>
    </location>
</feature>
<evidence type="ECO:0000313" key="16">
    <source>
        <dbReference type="EnsemblMetazoa" id="PHUM319270-PA"/>
    </source>
</evidence>
<dbReference type="FunFam" id="1.20.1060.20:FF:000003">
    <property type="entry name" value="Structural maintenance of chromosomes 4"/>
    <property type="match status" value="1"/>
</dbReference>
<dbReference type="GeneID" id="8236082"/>
<dbReference type="EMBL" id="DS235327">
    <property type="protein sequence ID" value="EEB14707.1"/>
    <property type="molecule type" value="Genomic_DNA"/>
</dbReference>
<dbReference type="GO" id="GO:0005524">
    <property type="term" value="F:ATP binding"/>
    <property type="evidence" value="ECO:0007669"/>
    <property type="project" value="UniProtKB-KW"/>
</dbReference>
<dbReference type="GO" id="GO:0007076">
    <property type="term" value="P:mitotic chromosome condensation"/>
    <property type="evidence" value="ECO:0007669"/>
    <property type="project" value="TreeGrafter"/>
</dbReference>
<evidence type="ECO:0000256" key="1">
    <source>
        <dbReference type="ARBA" id="ARBA00004123"/>
    </source>
</evidence>
<dbReference type="CTD" id="8236082"/>
<keyword evidence="10" id="KW-0131">Cell cycle</keyword>
<dbReference type="HOGENOM" id="CLU_001042_4_1_1"/>
<dbReference type="PIRSF" id="PIRSF005719">
    <property type="entry name" value="SMC"/>
    <property type="match status" value="1"/>
</dbReference>
<dbReference type="Gene3D" id="3.30.70.1620">
    <property type="match status" value="1"/>
</dbReference>
<dbReference type="PANTHER" id="PTHR18937">
    <property type="entry name" value="STRUCTURAL MAINTENANCE OF CHROMOSOMES SMC FAMILY MEMBER"/>
    <property type="match status" value="1"/>
</dbReference>
<dbReference type="RefSeq" id="XP_002427445.1">
    <property type="nucleotide sequence ID" value="XM_002427400.1"/>
</dbReference>
<evidence type="ECO:0000256" key="4">
    <source>
        <dbReference type="ARBA" id="ARBA00022741"/>
    </source>
</evidence>
<dbReference type="EMBL" id="AAZO01003709">
    <property type="status" value="NOT_ANNOTATED_CDS"/>
    <property type="molecule type" value="Genomic_DNA"/>
</dbReference>
<evidence type="ECO:0000256" key="10">
    <source>
        <dbReference type="ARBA" id="ARBA00023306"/>
    </source>
</evidence>
<feature type="compositionally biased region" description="Low complexity" evidence="13">
    <location>
        <begin position="26"/>
        <end position="38"/>
    </location>
</feature>
<reference evidence="15" key="1">
    <citation type="submission" date="2007-04" db="EMBL/GenBank/DDBJ databases">
        <title>Annotation of Pediculus humanus corporis strain USDA.</title>
        <authorList>
            <person name="Kirkness E."/>
            <person name="Hannick L."/>
            <person name="Hass B."/>
            <person name="Bruggner R."/>
            <person name="Lawson D."/>
            <person name="Bidwell S."/>
            <person name="Joardar V."/>
            <person name="Caler E."/>
            <person name="Walenz B."/>
            <person name="Inman J."/>
            <person name="Schobel S."/>
            <person name="Galinsky K."/>
            <person name="Amedeo P."/>
            <person name="Strausberg R."/>
        </authorList>
    </citation>
    <scope>NUCLEOTIDE SEQUENCE</scope>
    <source>
        <strain evidence="15">USDA</strain>
    </source>
</reference>
<evidence type="ECO:0000256" key="6">
    <source>
        <dbReference type="ARBA" id="ARBA00022840"/>
    </source>
</evidence>
<protein>
    <recommendedName>
        <fullName evidence="11">Structural maintenance of chromosomes protein</fullName>
    </recommendedName>
</protein>
<keyword evidence="7 12" id="KW-0175">Coiled coil</keyword>
<feature type="coiled-coil region" evidence="12">
    <location>
        <begin position="1102"/>
        <end position="1136"/>
    </location>
</feature>
<proteinExistence type="inferred from homology"/>
<dbReference type="Gene3D" id="1.20.1060.20">
    <property type="match status" value="1"/>
</dbReference>
<keyword evidence="8" id="KW-0226">DNA condensation</keyword>
<keyword evidence="3" id="KW-0132">Cell division</keyword>
<dbReference type="InterPro" id="IPR027417">
    <property type="entry name" value="P-loop_NTPase"/>
</dbReference>
<evidence type="ECO:0000259" key="14">
    <source>
        <dbReference type="SMART" id="SM00968"/>
    </source>
</evidence>
<dbReference type="InterPro" id="IPR003395">
    <property type="entry name" value="RecF/RecN/SMC_N"/>
</dbReference>
<dbReference type="SUPFAM" id="SSF75553">
    <property type="entry name" value="Smc hinge domain"/>
    <property type="match status" value="1"/>
</dbReference>
<dbReference type="InterPro" id="IPR010935">
    <property type="entry name" value="SMC_hinge"/>
</dbReference>
<reference evidence="16" key="3">
    <citation type="submission" date="2020-05" db="UniProtKB">
        <authorList>
            <consortium name="EnsemblMetazoa"/>
        </authorList>
    </citation>
    <scope>IDENTIFICATION</scope>
    <source>
        <strain evidence="16">USDA</strain>
    </source>
</reference>
<evidence type="ECO:0000256" key="7">
    <source>
        <dbReference type="ARBA" id="ARBA00023054"/>
    </source>
</evidence>
<keyword evidence="5" id="KW-0498">Mitosis</keyword>
<evidence type="ECO:0000256" key="11">
    <source>
        <dbReference type="PIRNR" id="PIRNR005719"/>
    </source>
</evidence>
<dbReference type="KEGG" id="phu:Phum_PHUM319270"/>
<dbReference type="SMART" id="SM00968">
    <property type="entry name" value="SMC_hinge"/>
    <property type="match status" value="1"/>
</dbReference>
<dbReference type="InterPro" id="IPR036277">
    <property type="entry name" value="SMC_hinge_sf"/>
</dbReference>
<dbReference type="InParanoid" id="E0VMV1"/>
<comment type="similarity">
    <text evidence="2">Belongs to the SMC family. SMC4 subfamily.</text>
</comment>
<feature type="compositionally biased region" description="Basic and acidic residues" evidence="13">
    <location>
        <begin position="10"/>
        <end position="24"/>
    </location>
</feature>